<dbReference type="EMBL" id="BMAV01000437">
    <property type="protein sequence ID" value="GFY37727.1"/>
    <property type="molecule type" value="Genomic_DNA"/>
</dbReference>
<keyword evidence="2" id="KW-1185">Reference proteome</keyword>
<sequence>MFPSCNFLHTVVAAIIPHVAETCANGVEILLRSEPSRKYRLSEKKAILDLHSMGLQRVDLIIIKLLHNRRSAQNKRCLFILQC</sequence>
<evidence type="ECO:0000313" key="1">
    <source>
        <dbReference type="EMBL" id="GFY37727.1"/>
    </source>
</evidence>
<evidence type="ECO:0000313" key="2">
    <source>
        <dbReference type="Proteomes" id="UP000886998"/>
    </source>
</evidence>
<dbReference type="Proteomes" id="UP000886998">
    <property type="component" value="Unassembled WGS sequence"/>
</dbReference>
<accession>A0A8X7BPD8</accession>
<name>A0A8X7BPD8_9ARAC</name>
<gene>
    <name evidence="1" type="ORF">TNIN_462401</name>
</gene>
<protein>
    <submittedName>
        <fullName evidence="1">Uncharacterized protein</fullName>
    </submittedName>
</protein>
<reference evidence="1" key="1">
    <citation type="submission" date="2020-08" db="EMBL/GenBank/DDBJ databases">
        <title>Multicomponent nature underlies the extraordinary mechanical properties of spider dragline silk.</title>
        <authorList>
            <person name="Kono N."/>
            <person name="Nakamura H."/>
            <person name="Mori M."/>
            <person name="Yoshida Y."/>
            <person name="Ohtoshi R."/>
            <person name="Malay A.D."/>
            <person name="Moran D.A.P."/>
            <person name="Tomita M."/>
            <person name="Numata K."/>
            <person name="Arakawa K."/>
        </authorList>
    </citation>
    <scope>NUCLEOTIDE SEQUENCE</scope>
</reference>
<proteinExistence type="predicted"/>
<dbReference type="AlphaFoldDB" id="A0A8X7BPD8"/>
<comment type="caution">
    <text evidence="1">The sequence shown here is derived from an EMBL/GenBank/DDBJ whole genome shotgun (WGS) entry which is preliminary data.</text>
</comment>
<organism evidence="1 2">
    <name type="scientific">Trichonephila inaurata madagascariensis</name>
    <dbReference type="NCBI Taxonomy" id="2747483"/>
    <lineage>
        <taxon>Eukaryota</taxon>
        <taxon>Metazoa</taxon>
        <taxon>Ecdysozoa</taxon>
        <taxon>Arthropoda</taxon>
        <taxon>Chelicerata</taxon>
        <taxon>Arachnida</taxon>
        <taxon>Araneae</taxon>
        <taxon>Araneomorphae</taxon>
        <taxon>Entelegynae</taxon>
        <taxon>Araneoidea</taxon>
        <taxon>Nephilidae</taxon>
        <taxon>Trichonephila</taxon>
        <taxon>Trichonephila inaurata</taxon>
    </lineage>
</organism>